<dbReference type="RefSeq" id="WP_096203636.1">
    <property type="nucleotide sequence ID" value="NZ_FZMP01000014.1"/>
</dbReference>
<evidence type="ECO:0000313" key="3">
    <source>
        <dbReference type="Proteomes" id="UP000218615"/>
    </source>
</evidence>
<gene>
    <name evidence="2" type="ORF">MNV_1100005</name>
</gene>
<dbReference type="EMBL" id="FZMP01000014">
    <property type="protein sequence ID" value="SNQ59228.1"/>
    <property type="molecule type" value="Genomic_DNA"/>
</dbReference>
<evidence type="ECO:0000313" key="2">
    <source>
        <dbReference type="EMBL" id="SNQ59228.1"/>
    </source>
</evidence>
<dbReference type="InterPro" id="IPR007160">
    <property type="entry name" value="DUF362"/>
</dbReference>
<proteinExistence type="predicted"/>
<feature type="domain" description="DUF362" evidence="1">
    <location>
        <begin position="50"/>
        <end position="250"/>
    </location>
</feature>
<reference evidence="3" key="1">
    <citation type="submission" date="2017-06" db="EMBL/GenBank/DDBJ databases">
        <authorList>
            <person name="Cremers G."/>
        </authorList>
    </citation>
    <scope>NUCLEOTIDE SEQUENCE [LARGE SCALE GENOMIC DNA]</scope>
</reference>
<dbReference type="Proteomes" id="UP000218615">
    <property type="component" value="Unassembled WGS sequence"/>
</dbReference>
<accession>A0A284VIY3</accession>
<dbReference type="AlphaFoldDB" id="A0A284VIY3"/>
<organism evidence="2 3">
    <name type="scientific">Candidatus Methanoperedens nitratireducens</name>
    <dbReference type="NCBI Taxonomy" id="1392998"/>
    <lineage>
        <taxon>Archaea</taxon>
        <taxon>Methanobacteriati</taxon>
        <taxon>Methanobacteriota</taxon>
        <taxon>Stenosarchaea group</taxon>
        <taxon>Methanomicrobia</taxon>
        <taxon>Methanosarcinales</taxon>
        <taxon>ANME-2 cluster</taxon>
        <taxon>Candidatus Methanoperedentaceae</taxon>
        <taxon>Candidatus Methanoperedens</taxon>
    </lineage>
</organism>
<name>A0A284VIY3_9EURY</name>
<dbReference type="OrthoDB" id="375516at2157"/>
<sequence length="349" mass="39816">MVNVAVRTTLQENDSDRFTALEEVLKEAGFWDELERHFTRSGKTKSEFLIAIKPNLMMFYSKEDMSVITDPALVEHLINRITEKGFTNIALVESQNVFGNWFKNREVVNVARHAGYNPTNYRIVDLTKDAVSHTYKGSLGTYFAGKTWKDADFRISFAKNKTHFSCYYTLTIKNIYGTTPEQNKFLEYHKDREVDSVTVEMIKEFPVHFGIIDGIWSSDGLLGIKADYTPKHTRTIIAGPDIVAVDMVGAMKMGLDPMKSSFTRLAVEEFGKPEICITGDASVYRDWDNVPPGIEHILNYGEEWYGFSNMLGFLSSEMDSAFPVKTTSRIILAIRRFILRILKAISLYE</sequence>
<keyword evidence="3" id="KW-1185">Reference proteome</keyword>
<evidence type="ECO:0000259" key="1">
    <source>
        <dbReference type="Pfam" id="PF04015"/>
    </source>
</evidence>
<dbReference type="Pfam" id="PF04015">
    <property type="entry name" value="DUF362"/>
    <property type="match status" value="1"/>
</dbReference>
<protein>
    <recommendedName>
        <fullName evidence="1">DUF362 domain-containing protein</fullName>
    </recommendedName>
</protein>